<dbReference type="SMART" id="SM00236">
    <property type="entry name" value="fCBD"/>
    <property type="match status" value="2"/>
</dbReference>
<dbReference type="KEGG" id="spar:SPRG_12306"/>
<dbReference type="PROSITE" id="PS51164">
    <property type="entry name" value="CBM1_2"/>
    <property type="match status" value="2"/>
</dbReference>
<dbReference type="STRING" id="695850.A0A067C6S4"/>
<organism evidence="4 5">
    <name type="scientific">Saprolegnia parasitica (strain CBS 223.65)</name>
    <dbReference type="NCBI Taxonomy" id="695850"/>
    <lineage>
        <taxon>Eukaryota</taxon>
        <taxon>Sar</taxon>
        <taxon>Stramenopiles</taxon>
        <taxon>Oomycota</taxon>
        <taxon>Saprolegniomycetes</taxon>
        <taxon>Saprolegniales</taxon>
        <taxon>Saprolegniaceae</taxon>
        <taxon>Saprolegnia</taxon>
    </lineage>
</organism>
<feature type="domain" description="CBM1" evidence="3">
    <location>
        <begin position="65"/>
        <end position="101"/>
    </location>
</feature>
<dbReference type="GO" id="GO:0005975">
    <property type="term" value="P:carbohydrate metabolic process"/>
    <property type="evidence" value="ECO:0007669"/>
    <property type="project" value="InterPro"/>
</dbReference>
<dbReference type="Pfam" id="PF00734">
    <property type="entry name" value="CBM_1"/>
    <property type="match status" value="2"/>
</dbReference>
<feature type="signal peptide" evidence="2">
    <location>
        <begin position="1"/>
        <end position="15"/>
    </location>
</feature>
<accession>A0A067C6S4</accession>
<evidence type="ECO:0000259" key="3">
    <source>
        <dbReference type="PROSITE" id="PS51164"/>
    </source>
</evidence>
<feature type="chain" id="PRO_5013288816" description="CBM1 domain-containing protein" evidence="2">
    <location>
        <begin position="16"/>
        <end position="271"/>
    </location>
</feature>
<evidence type="ECO:0000256" key="2">
    <source>
        <dbReference type="SAM" id="SignalP"/>
    </source>
</evidence>
<dbReference type="SUPFAM" id="SSF57180">
    <property type="entry name" value="Cellulose-binding domain"/>
    <property type="match status" value="2"/>
</dbReference>
<feature type="domain" description="CBM1" evidence="3">
    <location>
        <begin position="24"/>
        <end position="60"/>
    </location>
</feature>
<dbReference type="AlphaFoldDB" id="A0A067C6S4"/>
<dbReference type="InterPro" id="IPR035971">
    <property type="entry name" value="CBD_sf"/>
</dbReference>
<proteinExistence type="predicted"/>
<reference evidence="4 5" key="1">
    <citation type="journal article" date="2013" name="PLoS Genet.">
        <title>Distinctive expansion of potential virulence genes in the genome of the oomycete fish pathogen Saprolegnia parasitica.</title>
        <authorList>
            <person name="Jiang R.H."/>
            <person name="de Bruijn I."/>
            <person name="Haas B.J."/>
            <person name="Belmonte R."/>
            <person name="Lobach L."/>
            <person name="Christie J."/>
            <person name="van den Ackerveken G."/>
            <person name="Bottin A."/>
            <person name="Bulone V."/>
            <person name="Diaz-Moreno S.M."/>
            <person name="Dumas B."/>
            <person name="Fan L."/>
            <person name="Gaulin E."/>
            <person name="Govers F."/>
            <person name="Grenville-Briggs L.J."/>
            <person name="Horner N.R."/>
            <person name="Levin J.Z."/>
            <person name="Mammella M."/>
            <person name="Meijer H.J."/>
            <person name="Morris P."/>
            <person name="Nusbaum C."/>
            <person name="Oome S."/>
            <person name="Phillips A.J."/>
            <person name="van Rooyen D."/>
            <person name="Rzeszutek E."/>
            <person name="Saraiva M."/>
            <person name="Secombes C.J."/>
            <person name="Seidl M.F."/>
            <person name="Snel B."/>
            <person name="Stassen J.H."/>
            <person name="Sykes S."/>
            <person name="Tripathy S."/>
            <person name="van den Berg H."/>
            <person name="Vega-Arreguin J.C."/>
            <person name="Wawra S."/>
            <person name="Young S.K."/>
            <person name="Zeng Q."/>
            <person name="Dieguez-Uribeondo J."/>
            <person name="Russ C."/>
            <person name="Tyler B.M."/>
            <person name="van West P."/>
        </authorList>
    </citation>
    <scope>NUCLEOTIDE SEQUENCE [LARGE SCALE GENOMIC DNA]</scope>
    <source>
        <strain evidence="4 5">CBS 223.65</strain>
    </source>
</reference>
<dbReference type="OrthoDB" id="59184at2759"/>
<name>A0A067C6S4_SAPPC</name>
<protein>
    <recommendedName>
        <fullName evidence="3">CBM1 domain-containing protein</fullName>
    </recommendedName>
</protein>
<keyword evidence="1 2" id="KW-0732">Signal</keyword>
<dbReference type="RefSeq" id="XP_012207061.1">
    <property type="nucleotide sequence ID" value="XM_012351671.1"/>
</dbReference>
<evidence type="ECO:0000313" key="4">
    <source>
        <dbReference type="EMBL" id="KDO22221.1"/>
    </source>
</evidence>
<dbReference type="OMA" id="VSNGVCH"/>
<dbReference type="VEuPathDB" id="FungiDB:SPRG_12306"/>
<sequence length="271" mass="28949">MQLATLTLLAVGASANHYRSSDANTVELWGQCGGATYLGDTECAPGGICVPFGDAYSQCQPGGKDQVGVWGKCGGSGYSGPTACAAGSACKTWSDAYSQCVPETSTRSSAATLPDNWVVSNGVCHNKCDGEDDYTTTDITTLEACVAEAVARGRWYAVWKEKTAECLVLSTVYTYKMDPECKSVAKFDNTKYTCAGNANYYGFDIGNTQTRFSRCLDRCQYYTSGGKNCNTVTFVQMPGNPNFGTCFFKSVPVNATTVHDDMGATACKFIQ</sequence>
<dbReference type="Proteomes" id="UP000030745">
    <property type="component" value="Unassembled WGS sequence"/>
</dbReference>
<evidence type="ECO:0000256" key="1">
    <source>
        <dbReference type="ARBA" id="ARBA00022729"/>
    </source>
</evidence>
<dbReference type="InterPro" id="IPR000254">
    <property type="entry name" value="CBD"/>
</dbReference>
<dbReference type="GO" id="GO:0005576">
    <property type="term" value="C:extracellular region"/>
    <property type="evidence" value="ECO:0007669"/>
    <property type="project" value="InterPro"/>
</dbReference>
<gene>
    <name evidence="4" type="ORF">SPRG_12306</name>
</gene>
<dbReference type="GO" id="GO:0030248">
    <property type="term" value="F:cellulose binding"/>
    <property type="evidence" value="ECO:0007669"/>
    <property type="project" value="InterPro"/>
</dbReference>
<dbReference type="EMBL" id="KK583272">
    <property type="protein sequence ID" value="KDO22221.1"/>
    <property type="molecule type" value="Genomic_DNA"/>
</dbReference>
<dbReference type="GeneID" id="24134278"/>
<keyword evidence="5" id="KW-1185">Reference proteome</keyword>
<evidence type="ECO:0000313" key="5">
    <source>
        <dbReference type="Proteomes" id="UP000030745"/>
    </source>
</evidence>